<evidence type="ECO:0000313" key="1">
    <source>
        <dbReference type="EMBL" id="KAL0448461.1"/>
    </source>
</evidence>
<protein>
    <recommendedName>
        <fullName evidence="2">Reverse transcriptase</fullName>
    </recommendedName>
</protein>
<dbReference type="AlphaFoldDB" id="A0AAW2X4E4"/>
<reference evidence="1" key="1">
    <citation type="submission" date="2020-06" db="EMBL/GenBank/DDBJ databases">
        <authorList>
            <person name="Li T."/>
            <person name="Hu X."/>
            <person name="Zhang T."/>
            <person name="Song X."/>
            <person name="Zhang H."/>
            <person name="Dai N."/>
            <person name="Sheng W."/>
            <person name="Hou X."/>
            <person name="Wei L."/>
        </authorList>
    </citation>
    <scope>NUCLEOTIDE SEQUENCE</scope>
    <source>
        <strain evidence="1">KEN1</strain>
        <tissue evidence="1">Leaf</tissue>
    </source>
</reference>
<accession>A0AAW2X4E4</accession>
<evidence type="ECO:0008006" key="2">
    <source>
        <dbReference type="Google" id="ProtNLM"/>
    </source>
</evidence>
<reference evidence="1" key="2">
    <citation type="journal article" date="2024" name="Plant">
        <title>Genomic evolution and insights into agronomic trait innovations of Sesamum species.</title>
        <authorList>
            <person name="Miao H."/>
            <person name="Wang L."/>
            <person name="Qu L."/>
            <person name="Liu H."/>
            <person name="Sun Y."/>
            <person name="Le M."/>
            <person name="Wang Q."/>
            <person name="Wei S."/>
            <person name="Zheng Y."/>
            <person name="Lin W."/>
            <person name="Duan Y."/>
            <person name="Cao H."/>
            <person name="Xiong S."/>
            <person name="Wang X."/>
            <person name="Wei L."/>
            <person name="Li C."/>
            <person name="Ma Q."/>
            <person name="Ju M."/>
            <person name="Zhao R."/>
            <person name="Li G."/>
            <person name="Mu C."/>
            <person name="Tian Q."/>
            <person name="Mei H."/>
            <person name="Zhang T."/>
            <person name="Gao T."/>
            <person name="Zhang H."/>
        </authorList>
    </citation>
    <scope>NUCLEOTIDE SEQUENCE</scope>
    <source>
        <strain evidence="1">KEN1</strain>
    </source>
</reference>
<name>A0AAW2X4E4_9LAMI</name>
<dbReference type="EMBL" id="JACGWN010000005">
    <property type="protein sequence ID" value="KAL0448461.1"/>
    <property type="molecule type" value="Genomic_DNA"/>
</dbReference>
<dbReference type="PANTHER" id="PTHR33116:SF86">
    <property type="entry name" value="REVERSE TRANSCRIPTASE DOMAIN-CONTAINING PROTEIN"/>
    <property type="match status" value="1"/>
</dbReference>
<dbReference type="PANTHER" id="PTHR33116">
    <property type="entry name" value="REVERSE TRANSCRIPTASE ZINC-BINDING DOMAIN-CONTAINING PROTEIN-RELATED-RELATED"/>
    <property type="match status" value="1"/>
</dbReference>
<gene>
    <name evidence="1" type="ORF">Slati_1402500</name>
</gene>
<organism evidence="1">
    <name type="scientific">Sesamum latifolium</name>
    <dbReference type="NCBI Taxonomy" id="2727402"/>
    <lineage>
        <taxon>Eukaryota</taxon>
        <taxon>Viridiplantae</taxon>
        <taxon>Streptophyta</taxon>
        <taxon>Embryophyta</taxon>
        <taxon>Tracheophyta</taxon>
        <taxon>Spermatophyta</taxon>
        <taxon>Magnoliopsida</taxon>
        <taxon>eudicotyledons</taxon>
        <taxon>Gunneridae</taxon>
        <taxon>Pentapetalae</taxon>
        <taxon>asterids</taxon>
        <taxon>lamiids</taxon>
        <taxon>Lamiales</taxon>
        <taxon>Pedaliaceae</taxon>
        <taxon>Sesamum</taxon>
    </lineage>
</organism>
<comment type="caution">
    <text evidence="1">The sequence shown here is derived from an EMBL/GenBank/DDBJ whole genome shotgun (WGS) entry which is preliminary data.</text>
</comment>
<proteinExistence type="predicted"/>
<sequence>MVNNLVSYVRREGFVKETFCPRISFSCAEAFSGMILKHPRALMCIRTLLSLFENASGLKINLLKSAMVISHNVEMERRQEQIMYCDGGNDKYLGLPTGAGWSKKELFKGIKDRIWSKLHNWSAKKLS</sequence>